<dbReference type="PANTHER" id="PTHR21237">
    <property type="entry name" value="GRPE PROTEIN"/>
    <property type="match status" value="1"/>
</dbReference>
<comment type="subcellular location">
    <subcellularLocation>
        <location evidence="1">Cytoplasm</location>
    </subcellularLocation>
</comment>
<dbReference type="GO" id="GO:0005737">
    <property type="term" value="C:cytoplasm"/>
    <property type="evidence" value="ECO:0007669"/>
    <property type="project" value="UniProtKB-SubCell"/>
</dbReference>
<evidence type="ECO:0000256" key="3">
    <source>
        <dbReference type="ARBA" id="ARBA00011738"/>
    </source>
</evidence>
<accession>A0A3B0RHJ2</accession>
<dbReference type="FunFam" id="2.30.22.10:FF:000001">
    <property type="entry name" value="Protein GrpE"/>
    <property type="match status" value="1"/>
</dbReference>
<evidence type="ECO:0000256" key="5">
    <source>
        <dbReference type="ARBA" id="ARBA00023016"/>
    </source>
</evidence>
<feature type="region of interest" description="Disordered" evidence="8">
    <location>
        <begin position="184"/>
        <end position="206"/>
    </location>
</feature>
<evidence type="ECO:0000256" key="7">
    <source>
        <dbReference type="SAM" id="Coils"/>
    </source>
</evidence>
<evidence type="ECO:0000256" key="2">
    <source>
        <dbReference type="ARBA" id="ARBA00009054"/>
    </source>
</evidence>
<dbReference type="Gene3D" id="2.30.22.10">
    <property type="entry name" value="Head domain of nucleotide exchange factor GrpE"/>
    <property type="match status" value="1"/>
</dbReference>
<dbReference type="InterPro" id="IPR009012">
    <property type="entry name" value="GrpE_head"/>
</dbReference>
<evidence type="ECO:0000256" key="6">
    <source>
        <dbReference type="ARBA" id="ARBA00023186"/>
    </source>
</evidence>
<dbReference type="GO" id="GO:0051082">
    <property type="term" value="F:unfolded protein binding"/>
    <property type="evidence" value="ECO:0007669"/>
    <property type="project" value="TreeGrafter"/>
</dbReference>
<evidence type="ECO:0000256" key="8">
    <source>
        <dbReference type="SAM" id="MobiDB-lite"/>
    </source>
</evidence>
<feature type="coiled-coil region" evidence="7">
    <location>
        <begin position="27"/>
        <end position="54"/>
    </location>
</feature>
<dbReference type="GO" id="GO:0051087">
    <property type="term" value="F:protein-folding chaperone binding"/>
    <property type="evidence" value="ECO:0007669"/>
    <property type="project" value="InterPro"/>
</dbReference>
<dbReference type="SUPFAM" id="SSF58014">
    <property type="entry name" value="Coiled-coil domain of nucleotide exchange factor GrpE"/>
    <property type="match status" value="1"/>
</dbReference>
<keyword evidence="5 9" id="KW-0346">Stress response</keyword>
<dbReference type="EMBL" id="UOEE01000152">
    <property type="protein sequence ID" value="VAV92824.1"/>
    <property type="molecule type" value="Genomic_DNA"/>
</dbReference>
<protein>
    <submittedName>
        <fullName evidence="9">Heat shock protein GrpE</fullName>
    </submittedName>
</protein>
<dbReference type="AlphaFoldDB" id="A0A3B0RHJ2"/>
<reference evidence="9" key="1">
    <citation type="submission" date="2018-06" db="EMBL/GenBank/DDBJ databases">
        <authorList>
            <person name="Zhirakovskaya E."/>
        </authorList>
    </citation>
    <scope>NUCLEOTIDE SEQUENCE</scope>
</reference>
<keyword evidence="7" id="KW-0175">Coiled coil</keyword>
<dbReference type="GO" id="GO:0000774">
    <property type="term" value="F:adenyl-nucleotide exchange factor activity"/>
    <property type="evidence" value="ECO:0007669"/>
    <property type="project" value="InterPro"/>
</dbReference>
<dbReference type="PROSITE" id="PS01071">
    <property type="entry name" value="GRPE"/>
    <property type="match status" value="1"/>
</dbReference>
<sequence>MSDEQNTEQPEAIPEAEAAPISEAERFAEMEQQLSAAKDQTLRLAAELENVRKRSQKAEADARRYGVSRFAEDMLSVADNLSRALANVPAEARAEASERMNQLVEGVDLTQTSLLSALERHGIKQLDPKGEKFDHHLHQAVAHIPSAEITTGHICEVIQPGYTIGDRTLRAAMVVVSTGAPAVAPANESPVADPDAKPGSTIDTKA</sequence>
<comment type="similarity">
    <text evidence="2">Belongs to the GrpE family.</text>
</comment>
<name>A0A3B0RHJ2_9ZZZZ</name>
<evidence type="ECO:0000313" key="9">
    <source>
        <dbReference type="EMBL" id="VAV92824.1"/>
    </source>
</evidence>
<evidence type="ECO:0000256" key="1">
    <source>
        <dbReference type="ARBA" id="ARBA00004496"/>
    </source>
</evidence>
<dbReference type="NCBIfam" id="NF010739">
    <property type="entry name" value="PRK14141.1"/>
    <property type="match status" value="1"/>
</dbReference>
<dbReference type="GO" id="GO:0006457">
    <property type="term" value="P:protein folding"/>
    <property type="evidence" value="ECO:0007669"/>
    <property type="project" value="InterPro"/>
</dbReference>
<dbReference type="PRINTS" id="PR00773">
    <property type="entry name" value="GRPEPROTEIN"/>
</dbReference>
<dbReference type="SUPFAM" id="SSF51064">
    <property type="entry name" value="Head domain of nucleotide exchange factor GrpE"/>
    <property type="match status" value="1"/>
</dbReference>
<dbReference type="CDD" id="cd00446">
    <property type="entry name" value="GrpE"/>
    <property type="match status" value="1"/>
</dbReference>
<dbReference type="Pfam" id="PF01025">
    <property type="entry name" value="GrpE"/>
    <property type="match status" value="1"/>
</dbReference>
<comment type="subunit">
    <text evidence="3">Homodimer.</text>
</comment>
<dbReference type="Gene3D" id="3.90.20.20">
    <property type="match status" value="1"/>
</dbReference>
<dbReference type="GO" id="GO:0042803">
    <property type="term" value="F:protein homodimerization activity"/>
    <property type="evidence" value="ECO:0007669"/>
    <property type="project" value="InterPro"/>
</dbReference>
<feature type="region of interest" description="Disordered" evidence="8">
    <location>
        <begin position="1"/>
        <end position="20"/>
    </location>
</feature>
<dbReference type="InterPro" id="IPR000740">
    <property type="entry name" value="GrpE"/>
</dbReference>
<keyword evidence="4" id="KW-0963">Cytoplasm</keyword>
<feature type="compositionally biased region" description="Low complexity" evidence="8">
    <location>
        <begin position="10"/>
        <end position="20"/>
    </location>
</feature>
<dbReference type="HAMAP" id="MF_01151">
    <property type="entry name" value="GrpE"/>
    <property type="match status" value="1"/>
</dbReference>
<keyword evidence="6" id="KW-0143">Chaperone</keyword>
<proteinExistence type="inferred from homology"/>
<gene>
    <name evidence="9" type="ORF">MNBD_ALPHA06-826</name>
</gene>
<dbReference type="PANTHER" id="PTHR21237:SF23">
    <property type="entry name" value="GRPE PROTEIN HOMOLOG, MITOCHONDRIAL"/>
    <property type="match status" value="1"/>
</dbReference>
<dbReference type="InterPro" id="IPR013805">
    <property type="entry name" value="GrpE_CC"/>
</dbReference>
<organism evidence="9">
    <name type="scientific">hydrothermal vent metagenome</name>
    <dbReference type="NCBI Taxonomy" id="652676"/>
    <lineage>
        <taxon>unclassified sequences</taxon>
        <taxon>metagenomes</taxon>
        <taxon>ecological metagenomes</taxon>
    </lineage>
</organism>
<evidence type="ECO:0000256" key="4">
    <source>
        <dbReference type="ARBA" id="ARBA00022490"/>
    </source>
</evidence>